<dbReference type="Pfam" id="PF08450">
    <property type="entry name" value="SGL"/>
    <property type="match status" value="1"/>
</dbReference>
<feature type="domain" description="SMP-30/Gluconolactonase/LRE-like region" evidence="2">
    <location>
        <begin position="16"/>
        <end position="258"/>
    </location>
</feature>
<comment type="similarity">
    <text evidence="1">Belongs to the SMP-30/CGR1 family.</text>
</comment>
<evidence type="ECO:0000259" key="2">
    <source>
        <dbReference type="Pfam" id="PF08450"/>
    </source>
</evidence>
<dbReference type="PANTHER" id="PTHR10907:SF47">
    <property type="entry name" value="REGUCALCIN"/>
    <property type="match status" value="1"/>
</dbReference>
<keyword evidence="4" id="KW-1185">Reference proteome</keyword>
<dbReference type="Proteomes" id="UP001596150">
    <property type="component" value="Unassembled WGS sequence"/>
</dbReference>
<sequence length="294" mass="31850">MTDLGLRPLVPTLHQLAESAVFDDRNNRLLYCDIPDKAIHAVDLATGDAKVWRFPTVVGSFGLTESGRFVVALRDSVVLFDPETGESETLAEIEADLPETRLNDGKVGPDGCFWVGTMDERPDRQPIGALYRVDASGKVERKIDGLMVSNGLAFSPDGRTMFHSDSRGPWIDRWAFDPATGEISDRKRIAVLDDSIGRPDGGATDAEGNYWSAGVSGAKLNCFSPEGELLASYDVPAAAPTMPAFGGPDMKTLFLTSLRDGRTEEQLQRWPLTGSVFIGTSPVAGSPVSRFRDV</sequence>
<organism evidence="3 4">
    <name type="scientific">Kaistia terrae</name>
    <dbReference type="NCBI Taxonomy" id="537017"/>
    <lineage>
        <taxon>Bacteria</taxon>
        <taxon>Pseudomonadati</taxon>
        <taxon>Pseudomonadota</taxon>
        <taxon>Alphaproteobacteria</taxon>
        <taxon>Hyphomicrobiales</taxon>
        <taxon>Kaistiaceae</taxon>
        <taxon>Kaistia</taxon>
    </lineage>
</organism>
<dbReference type="InterPro" id="IPR005511">
    <property type="entry name" value="SMP-30"/>
</dbReference>
<evidence type="ECO:0000313" key="4">
    <source>
        <dbReference type="Proteomes" id="UP001596150"/>
    </source>
</evidence>
<dbReference type="RefSeq" id="WP_266341998.1">
    <property type="nucleotide sequence ID" value="NZ_JAPKNH010000001.1"/>
</dbReference>
<dbReference type="GO" id="GO:0016787">
    <property type="term" value="F:hydrolase activity"/>
    <property type="evidence" value="ECO:0007669"/>
    <property type="project" value="UniProtKB-KW"/>
</dbReference>
<accession>A0ABW0PTA6</accession>
<evidence type="ECO:0000313" key="3">
    <source>
        <dbReference type="EMBL" id="MFC5515775.1"/>
    </source>
</evidence>
<comment type="caution">
    <text evidence="3">The sequence shown here is derived from an EMBL/GenBank/DDBJ whole genome shotgun (WGS) entry which is preliminary data.</text>
</comment>
<dbReference type="Gene3D" id="2.120.10.30">
    <property type="entry name" value="TolB, C-terminal domain"/>
    <property type="match status" value="1"/>
</dbReference>
<dbReference type="InterPro" id="IPR013658">
    <property type="entry name" value="SGL"/>
</dbReference>
<name>A0ABW0PTA6_9HYPH</name>
<dbReference type="EC" id="3.1.1.99" evidence="3"/>
<evidence type="ECO:0000256" key="1">
    <source>
        <dbReference type="ARBA" id="ARBA00008853"/>
    </source>
</evidence>
<keyword evidence="3" id="KW-0378">Hydrolase</keyword>
<dbReference type="InterPro" id="IPR011042">
    <property type="entry name" value="6-blade_b-propeller_TolB-like"/>
</dbReference>
<dbReference type="EMBL" id="JBHSML010000003">
    <property type="protein sequence ID" value="MFC5515775.1"/>
    <property type="molecule type" value="Genomic_DNA"/>
</dbReference>
<dbReference type="PRINTS" id="PR01790">
    <property type="entry name" value="SMP30FAMILY"/>
</dbReference>
<gene>
    <name evidence="3" type="ORF">ACFPP9_08345</name>
</gene>
<proteinExistence type="inferred from homology"/>
<dbReference type="SUPFAM" id="SSF63829">
    <property type="entry name" value="Calcium-dependent phosphotriesterase"/>
    <property type="match status" value="1"/>
</dbReference>
<reference evidence="4" key="1">
    <citation type="journal article" date="2019" name="Int. J. Syst. Evol. Microbiol.">
        <title>The Global Catalogue of Microorganisms (GCM) 10K type strain sequencing project: providing services to taxonomists for standard genome sequencing and annotation.</title>
        <authorList>
            <consortium name="The Broad Institute Genomics Platform"/>
            <consortium name="The Broad Institute Genome Sequencing Center for Infectious Disease"/>
            <person name="Wu L."/>
            <person name="Ma J."/>
        </authorList>
    </citation>
    <scope>NUCLEOTIDE SEQUENCE [LARGE SCALE GENOMIC DNA]</scope>
    <source>
        <strain evidence="4">KACC 12633</strain>
    </source>
</reference>
<protein>
    <submittedName>
        <fullName evidence="3">SMP-30/gluconolactonase/LRE family protein</fullName>
        <ecNumber evidence="3">3.1.1.99</ecNumber>
    </submittedName>
</protein>
<dbReference type="PANTHER" id="PTHR10907">
    <property type="entry name" value="REGUCALCIN"/>
    <property type="match status" value="1"/>
</dbReference>